<dbReference type="InterPro" id="IPR036071">
    <property type="entry name" value="AMMECR1_dom_sf"/>
</dbReference>
<name>A0A9Q0M0C1_BLOTA</name>
<comment type="caution">
    <text evidence="3">The sequence shown here is derived from an EMBL/GenBank/DDBJ whole genome shotgun (WGS) entry which is preliminary data.</text>
</comment>
<evidence type="ECO:0000256" key="1">
    <source>
        <dbReference type="SAM" id="MobiDB-lite"/>
    </source>
</evidence>
<dbReference type="InterPro" id="IPR027485">
    <property type="entry name" value="AMMECR1_N"/>
</dbReference>
<gene>
    <name evidence="3" type="ORF">RDWZM_010107</name>
</gene>
<feature type="region of interest" description="Disordered" evidence="1">
    <location>
        <begin position="1"/>
        <end position="103"/>
    </location>
</feature>
<feature type="compositionally biased region" description="Low complexity" evidence="1">
    <location>
        <begin position="88"/>
        <end position="98"/>
    </location>
</feature>
<proteinExistence type="predicted"/>
<keyword evidence="4" id="KW-1185">Reference proteome</keyword>
<dbReference type="InterPro" id="IPR023473">
    <property type="entry name" value="AMMECR1"/>
</dbReference>
<reference evidence="3" key="1">
    <citation type="submission" date="2022-12" db="EMBL/GenBank/DDBJ databases">
        <title>Genome assemblies of Blomia tropicalis.</title>
        <authorList>
            <person name="Cui Y."/>
        </authorList>
    </citation>
    <scope>NUCLEOTIDE SEQUENCE</scope>
    <source>
        <tissue evidence="3">Adult mites</tissue>
    </source>
</reference>
<dbReference type="AlphaFoldDB" id="A0A9Q0M0C1"/>
<evidence type="ECO:0000259" key="2">
    <source>
        <dbReference type="PROSITE" id="PS51112"/>
    </source>
</evidence>
<dbReference type="Proteomes" id="UP001142055">
    <property type="component" value="Chromosome 4"/>
</dbReference>
<dbReference type="PROSITE" id="PS51112">
    <property type="entry name" value="AMMECR1"/>
    <property type="match status" value="1"/>
</dbReference>
<accession>A0A9Q0M0C1</accession>
<dbReference type="PANTHER" id="PTHR13016:SF0">
    <property type="entry name" value="AMME SYNDROME CANDIDATE GENE 1 PROTEIN"/>
    <property type="match status" value="1"/>
</dbReference>
<feature type="compositionally biased region" description="Low complexity" evidence="1">
    <location>
        <begin position="51"/>
        <end position="65"/>
    </location>
</feature>
<dbReference type="Pfam" id="PF01871">
    <property type="entry name" value="AMMECR1"/>
    <property type="match status" value="1"/>
</dbReference>
<dbReference type="PANTHER" id="PTHR13016">
    <property type="entry name" value="AMMECR1 HOMOLOG"/>
    <property type="match status" value="1"/>
</dbReference>
<dbReference type="InterPro" id="IPR002733">
    <property type="entry name" value="AMMECR1_domain"/>
</dbReference>
<evidence type="ECO:0000313" key="3">
    <source>
        <dbReference type="EMBL" id="KAJ6215607.1"/>
    </source>
</evidence>
<dbReference type="NCBIfam" id="TIGR00296">
    <property type="entry name" value="TIGR00296 family protein"/>
    <property type="match status" value="1"/>
</dbReference>
<dbReference type="FunFam" id="3.30.700.20:FF:000001">
    <property type="entry name" value="AMME syndrome candidate gene 1"/>
    <property type="match status" value="1"/>
</dbReference>
<feature type="compositionally biased region" description="Low complexity" evidence="1">
    <location>
        <begin position="17"/>
        <end position="37"/>
    </location>
</feature>
<sequence>MNNGWKVEPNKSVNGKSYTNGYSNGTNGNYNHQNHNGYIGGKKRKEGSVITSTSSSSSSASSSSSFNGRRPPYGGSNGGQEWRVTTMNNGNNSNNNHRNNNKRENECEMPMRYNEHPMGHIKSRQMVATIEMCYYCFDILYANLYQKSQPARPTFTNNSFPLFVTWKIGIDKRLRGCIGTFTAIPLHTGLKDYAISSAFRDNRFKPIGKDEFSKLHVCVSLLLNFEDGHDYMDWSIGIHGIRIEFRNEHGSKRTATYLPEVALEQNWNHVQAIDSLLRKGGYRGQITEQVRKDIRLTRYTSEKISVSYEEYYNYWIASQ</sequence>
<dbReference type="Gene3D" id="3.30.700.20">
    <property type="entry name" value="Hypothetical protein ph0010, domain 1"/>
    <property type="match status" value="1"/>
</dbReference>
<dbReference type="EMBL" id="JAPWDV010000004">
    <property type="protein sequence ID" value="KAJ6215607.1"/>
    <property type="molecule type" value="Genomic_DNA"/>
</dbReference>
<feature type="domain" description="AMMECR1" evidence="2">
    <location>
        <begin position="121"/>
        <end position="315"/>
    </location>
</feature>
<organism evidence="3 4">
    <name type="scientific">Blomia tropicalis</name>
    <name type="common">Mite</name>
    <dbReference type="NCBI Taxonomy" id="40697"/>
    <lineage>
        <taxon>Eukaryota</taxon>
        <taxon>Metazoa</taxon>
        <taxon>Ecdysozoa</taxon>
        <taxon>Arthropoda</taxon>
        <taxon>Chelicerata</taxon>
        <taxon>Arachnida</taxon>
        <taxon>Acari</taxon>
        <taxon>Acariformes</taxon>
        <taxon>Sarcoptiformes</taxon>
        <taxon>Astigmata</taxon>
        <taxon>Glycyphagoidea</taxon>
        <taxon>Echimyopodidae</taxon>
        <taxon>Blomia</taxon>
    </lineage>
</organism>
<dbReference type="SUPFAM" id="SSF143447">
    <property type="entry name" value="AMMECR1-like"/>
    <property type="match status" value="1"/>
</dbReference>
<evidence type="ECO:0000313" key="4">
    <source>
        <dbReference type="Proteomes" id="UP001142055"/>
    </source>
</evidence>
<protein>
    <recommendedName>
        <fullName evidence="2">AMMECR1 domain-containing protein</fullName>
    </recommendedName>
</protein>